<keyword evidence="3" id="KW-1185">Reference proteome</keyword>
<proteinExistence type="predicted"/>
<dbReference type="GeneID" id="36601680"/>
<evidence type="ECO:0000313" key="2">
    <source>
        <dbReference type="EMBL" id="PTB64157.1"/>
    </source>
</evidence>
<feature type="region of interest" description="Disordered" evidence="1">
    <location>
        <begin position="35"/>
        <end position="67"/>
    </location>
</feature>
<dbReference type="Proteomes" id="UP000241546">
    <property type="component" value="Unassembled WGS sequence"/>
</dbReference>
<organism evidence="2 3">
    <name type="scientific">Trichoderma citrinoviride</name>
    <dbReference type="NCBI Taxonomy" id="58853"/>
    <lineage>
        <taxon>Eukaryota</taxon>
        <taxon>Fungi</taxon>
        <taxon>Dikarya</taxon>
        <taxon>Ascomycota</taxon>
        <taxon>Pezizomycotina</taxon>
        <taxon>Sordariomycetes</taxon>
        <taxon>Hypocreomycetidae</taxon>
        <taxon>Hypocreales</taxon>
        <taxon>Hypocreaceae</taxon>
        <taxon>Trichoderma</taxon>
    </lineage>
</organism>
<reference evidence="3" key="1">
    <citation type="submission" date="2016-07" db="EMBL/GenBank/DDBJ databases">
        <title>Multiple horizontal gene transfer events from other fungi enriched the ability of initially mycotrophic Trichoderma (Ascomycota) to feed on dead plant biomass.</title>
        <authorList>
            <consortium name="DOE Joint Genome Institute"/>
            <person name="Atanasova L."/>
            <person name="Chenthamara K."/>
            <person name="Zhang J."/>
            <person name="Grujic M."/>
            <person name="Henrissat B."/>
            <person name="Kuo A."/>
            <person name="Aerts A."/>
            <person name="Salamov A."/>
            <person name="Lipzen A."/>
            <person name="Labutti K."/>
            <person name="Barry K."/>
            <person name="Miao Y."/>
            <person name="Rahimi M.J."/>
            <person name="Shen Q."/>
            <person name="Grigoriev I.V."/>
            <person name="Kubicek C.P."/>
            <person name="Druzhinina I.S."/>
        </authorList>
    </citation>
    <scope>NUCLEOTIDE SEQUENCE [LARGE SCALE GENOMIC DNA]</scope>
    <source>
        <strain evidence="3">TUCIM 6016</strain>
    </source>
</reference>
<dbReference type="RefSeq" id="XP_024747477.1">
    <property type="nucleotide sequence ID" value="XM_024893562.1"/>
</dbReference>
<evidence type="ECO:0000256" key="1">
    <source>
        <dbReference type="SAM" id="MobiDB-lite"/>
    </source>
</evidence>
<evidence type="ECO:0000313" key="3">
    <source>
        <dbReference type="Proteomes" id="UP000241546"/>
    </source>
</evidence>
<sequence length="163" mass="17974">MIPPKEAAVGGREHDPCHATVEFDPIQSGPMRCYEYKRSQSQSQSQSRLQLQLQPQRARQVGSRRRDSRCSEAEHVLRIWSWNPSVPGLLGEAGAVLWRFGLPGAEMDLHSSARLATKSKASDTYVIEGGRAAEVVTSEESLPAYSTYQVVPALVPGGLKRDE</sequence>
<name>A0A2T4B4A7_9HYPO</name>
<dbReference type="AlphaFoldDB" id="A0A2T4B4A7"/>
<feature type="region of interest" description="Disordered" evidence="1">
    <location>
        <begin position="1"/>
        <end position="23"/>
    </location>
</feature>
<feature type="compositionally biased region" description="Low complexity" evidence="1">
    <location>
        <begin position="39"/>
        <end position="60"/>
    </location>
</feature>
<gene>
    <name evidence="2" type="ORF">BBK36DRAFT_1142987</name>
</gene>
<dbReference type="EMBL" id="KZ680217">
    <property type="protein sequence ID" value="PTB64157.1"/>
    <property type="molecule type" value="Genomic_DNA"/>
</dbReference>
<accession>A0A2T4B4A7</accession>
<protein>
    <submittedName>
        <fullName evidence="2">Uncharacterized protein</fullName>
    </submittedName>
</protein>